<sequence>MCKRCTLHNLECTFIESVKKRGPKTDGKYSVQVYVPNGSENDFNRISMLSSVIPSPEQGRASTLSLSGCLQQQSVIVDDVTLYSDFYDPEQVYVLSNFENFFDGTSMLCFMIPNPAQGHALTLSLSGYPQQQSDNTDNVTLYSDSYEEKSPMLFS</sequence>
<proteinExistence type="predicted"/>
<dbReference type="Proteomes" id="UP000789901">
    <property type="component" value="Unassembled WGS sequence"/>
</dbReference>
<evidence type="ECO:0000313" key="2">
    <source>
        <dbReference type="Proteomes" id="UP000789901"/>
    </source>
</evidence>
<accession>A0ABN7W5Z0</accession>
<gene>
    <name evidence="1" type="ORF">GMARGA_LOCUS27009</name>
</gene>
<organism evidence="1 2">
    <name type="scientific">Gigaspora margarita</name>
    <dbReference type="NCBI Taxonomy" id="4874"/>
    <lineage>
        <taxon>Eukaryota</taxon>
        <taxon>Fungi</taxon>
        <taxon>Fungi incertae sedis</taxon>
        <taxon>Mucoromycota</taxon>
        <taxon>Glomeromycotina</taxon>
        <taxon>Glomeromycetes</taxon>
        <taxon>Diversisporales</taxon>
        <taxon>Gigasporaceae</taxon>
        <taxon>Gigaspora</taxon>
    </lineage>
</organism>
<reference evidence="1 2" key="1">
    <citation type="submission" date="2021-06" db="EMBL/GenBank/DDBJ databases">
        <authorList>
            <person name="Kallberg Y."/>
            <person name="Tangrot J."/>
            <person name="Rosling A."/>
        </authorList>
    </citation>
    <scope>NUCLEOTIDE SEQUENCE [LARGE SCALE GENOMIC DNA]</scope>
    <source>
        <strain evidence="1 2">120-4 pot B 10/14</strain>
    </source>
</reference>
<protein>
    <submittedName>
        <fullName evidence="1">15165_t:CDS:1</fullName>
    </submittedName>
</protein>
<feature type="non-terminal residue" evidence="1">
    <location>
        <position position="155"/>
    </location>
</feature>
<comment type="caution">
    <text evidence="1">The sequence shown here is derived from an EMBL/GenBank/DDBJ whole genome shotgun (WGS) entry which is preliminary data.</text>
</comment>
<name>A0ABN7W5Z0_GIGMA</name>
<dbReference type="EMBL" id="CAJVQB010032370">
    <property type="protein sequence ID" value="CAG8818239.1"/>
    <property type="molecule type" value="Genomic_DNA"/>
</dbReference>
<keyword evidence="2" id="KW-1185">Reference proteome</keyword>
<evidence type="ECO:0000313" key="1">
    <source>
        <dbReference type="EMBL" id="CAG8818239.1"/>
    </source>
</evidence>